<accession>A0ACC6A4A0</accession>
<dbReference type="EMBL" id="JAMBOP010000004">
    <property type="protein sequence ID" value="MCM3735291.1"/>
    <property type="molecule type" value="Genomic_DNA"/>
</dbReference>
<reference evidence="1" key="1">
    <citation type="submission" date="2022-05" db="EMBL/GenBank/DDBJ databases">
        <title>Comparative Genomics of Spacecraft Associated Microbes.</title>
        <authorList>
            <person name="Tran M.T."/>
            <person name="Wright A."/>
            <person name="Seuylemezian A."/>
            <person name="Eisen J."/>
            <person name="Coil D."/>
        </authorList>
    </citation>
    <scope>NUCLEOTIDE SEQUENCE</scope>
    <source>
        <strain evidence="1">FAIRING 10M-2.2</strain>
    </source>
</reference>
<gene>
    <name evidence="1" type="ORF">M3215_05535</name>
</gene>
<proteinExistence type="predicted"/>
<keyword evidence="2" id="KW-1185">Reference proteome</keyword>
<evidence type="ECO:0000313" key="2">
    <source>
        <dbReference type="Proteomes" id="UP001202289"/>
    </source>
</evidence>
<organism evidence="1 2">
    <name type="scientific">Bacillus cytotoxicus</name>
    <dbReference type="NCBI Taxonomy" id="580165"/>
    <lineage>
        <taxon>Bacteria</taxon>
        <taxon>Bacillati</taxon>
        <taxon>Bacillota</taxon>
        <taxon>Bacilli</taxon>
        <taxon>Bacillales</taxon>
        <taxon>Bacillaceae</taxon>
        <taxon>Bacillus</taxon>
        <taxon>Bacillus cereus group</taxon>
    </lineage>
</organism>
<name>A0ACC6A4A0_9BACI</name>
<dbReference type="Proteomes" id="UP001202289">
    <property type="component" value="Unassembled WGS sequence"/>
</dbReference>
<evidence type="ECO:0000313" key="1">
    <source>
        <dbReference type="EMBL" id="MCM3735291.1"/>
    </source>
</evidence>
<sequence length="371" mass="42872">MLVFIKVLLFVSIPMYAFFRMFLNYVNEKSVKIKAIDVYASMIIYCLFMLGFFLNKAAAGAGERLHIFERTGIKDNGYASLANEYVVSVMVLLTLGMISFWIVSLTYGDLPPLVYVVCGTLMILNIILAVAYLTHTVFSNDGEEFSVFLLQTSFLSLFFLYIASLKDSLNRFLDSQHEREIEYNNKCMLFLFRVCNNYQKIPKLWAISLFPVLIIIQLILVLFGQRPDSLIRVFLETSSFNYSNIPAPKPEIVPGDGHYLCTVSAKGHKKLVKPVRAGIRGGERIPVNRQLLIANAFENILEQYVPNFHKVIRNFYDKYGYPISRHINSKWSADIIYLIMKPLEWLFLIVLYTVDKKPENRIHKQYSELRK</sequence>
<protein>
    <submittedName>
        <fullName evidence="1">Uncharacterized protein</fullName>
    </submittedName>
</protein>
<comment type="caution">
    <text evidence="1">The sequence shown here is derived from an EMBL/GenBank/DDBJ whole genome shotgun (WGS) entry which is preliminary data.</text>
</comment>